<proteinExistence type="predicted"/>
<comment type="caution">
    <text evidence="2">The sequence shown here is derived from an EMBL/GenBank/DDBJ whole genome shotgun (WGS) entry which is preliminary data.</text>
</comment>
<accession>A0ABW6TL67</accession>
<keyword evidence="3" id="KW-1185">Reference proteome</keyword>
<sequence length="100" mass="11757">MERRRAMRFDDLDCVLGYVIAKHRKVAKLRQEDVWIALGLTRSTYRRVESGDVRLTPERLARLGRVIGTPGWELQRQAEELWTGWDRTPEDELRDSLGFS</sequence>
<dbReference type="InterPro" id="IPR001387">
    <property type="entry name" value="Cro/C1-type_HTH"/>
</dbReference>
<dbReference type="InterPro" id="IPR010982">
    <property type="entry name" value="Lambda_DNA-bd_dom_sf"/>
</dbReference>
<dbReference type="PROSITE" id="PS50943">
    <property type="entry name" value="HTH_CROC1"/>
    <property type="match status" value="1"/>
</dbReference>
<dbReference type="EMBL" id="JBIATK010000012">
    <property type="protein sequence ID" value="MFF4026882.1"/>
    <property type="molecule type" value="Genomic_DNA"/>
</dbReference>
<gene>
    <name evidence="2" type="ORF">ACFYY5_28940</name>
</gene>
<evidence type="ECO:0000259" key="1">
    <source>
        <dbReference type="PROSITE" id="PS50943"/>
    </source>
</evidence>
<reference evidence="2 3" key="1">
    <citation type="submission" date="2024-10" db="EMBL/GenBank/DDBJ databases">
        <title>The Natural Products Discovery Center: Release of the First 8490 Sequenced Strains for Exploring Actinobacteria Biosynthetic Diversity.</title>
        <authorList>
            <person name="Kalkreuter E."/>
            <person name="Kautsar S.A."/>
            <person name="Yang D."/>
            <person name="Bader C.D."/>
            <person name="Teijaro C.N."/>
            <person name="Fluegel L."/>
            <person name="Davis C.M."/>
            <person name="Simpson J.R."/>
            <person name="Lauterbach L."/>
            <person name="Steele A.D."/>
            <person name="Gui C."/>
            <person name="Meng S."/>
            <person name="Li G."/>
            <person name="Viehrig K."/>
            <person name="Ye F."/>
            <person name="Su P."/>
            <person name="Kiefer A.F."/>
            <person name="Nichols A."/>
            <person name="Cepeda A.J."/>
            <person name="Yan W."/>
            <person name="Fan B."/>
            <person name="Jiang Y."/>
            <person name="Adhikari A."/>
            <person name="Zheng C.-J."/>
            <person name="Schuster L."/>
            <person name="Cowan T.M."/>
            <person name="Smanski M.J."/>
            <person name="Chevrette M.G."/>
            <person name="De Carvalho L.P.S."/>
            <person name="Shen B."/>
        </authorList>
    </citation>
    <scope>NUCLEOTIDE SEQUENCE [LARGE SCALE GENOMIC DNA]</scope>
    <source>
        <strain evidence="2 3">NPDC001867</strain>
    </source>
</reference>
<dbReference type="Gene3D" id="1.10.260.40">
    <property type="entry name" value="lambda repressor-like DNA-binding domains"/>
    <property type="match status" value="1"/>
</dbReference>
<dbReference type="CDD" id="cd00093">
    <property type="entry name" value="HTH_XRE"/>
    <property type="match status" value="1"/>
</dbReference>
<evidence type="ECO:0000313" key="2">
    <source>
        <dbReference type="EMBL" id="MFF4026882.1"/>
    </source>
</evidence>
<name>A0ABW6TL67_9NOCA</name>
<feature type="domain" description="HTH cro/C1-type" evidence="1">
    <location>
        <begin position="20"/>
        <end position="74"/>
    </location>
</feature>
<dbReference type="Proteomes" id="UP001602089">
    <property type="component" value="Unassembled WGS sequence"/>
</dbReference>
<protein>
    <submittedName>
        <fullName evidence="2">Helix-turn-helix domain-containing protein</fullName>
    </submittedName>
</protein>
<dbReference type="SUPFAM" id="SSF47413">
    <property type="entry name" value="lambda repressor-like DNA-binding domains"/>
    <property type="match status" value="1"/>
</dbReference>
<dbReference type="SMART" id="SM00530">
    <property type="entry name" value="HTH_XRE"/>
    <property type="match status" value="1"/>
</dbReference>
<dbReference type="Pfam" id="PF13560">
    <property type="entry name" value="HTH_31"/>
    <property type="match status" value="1"/>
</dbReference>
<organism evidence="2 3">
    <name type="scientific">Nocardia elegans</name>
    <dbReference type="NCBI Taxonomy" id="300029"/>
    <lineage>
        <taxon>Bacteria</taxon>
        <taxon>Bacillati</taxon>
        <taxon>Actinomycetota</taxon>
        <taxon>Actinomycetes</taxon>
        <taxon>Mycobacteriales</taxon>
        <taxon>Nocardiaceae</taxon>
        <taxon>Nocardia</taxon>
    </lineage>
</organism>
<dbReference type="RefSeq" id="WP_387131830.1">
    <property type="nucleotide sequence ID" value="NZ_JBIATK010000012.1"/>
</dbReference>
<evidence type="ECO:0000313" key="3">
    <source>
        <dbReference type="Proteomes" id="UP001602089"/>
    </source>
</evidence>